<name>A0A7H0GUC4_9BACT</name>
<gene>
    <name evidence="3" type="ORF">H9L05_18460</name>
</gene>
<evidence type="ECO:0000313" key="3">
    <source>
        <dbReference type="EMBL" id="QNP51890.1"/>
    </source>
</evidence>
<evidence type="ECO:0000256" key="2">
    <source>
        <dbReference type="SAM" id="SignalP"/>
    </source>
</evidence>
<keyword evidence="4" id="KW-1185">Reference proteome</keyword>
<dbReference type="KEGG" id="hqi:H9L05_18460"/>
<feature type="chain" id="PRO_5028869283" evidence="2">
    <location>
        <begin position="22"/>
        <end position="233"/>
    </location>
</feature>
<dbReference type="AlphaFoldDB" id="A0A7H0GUC4"/>
<accession>A0A7H0GUC4</accession>
<feature type="signal peptide" evidence="2">
    <location>
        <begin position="1"/>
        <end position="21"/>
    </location>
</feature>
<evidence type="ECO:0000256" key="1">
    <source>
        <dbReference type="SAM" id="MobiDB-lite"/>
    </source>
</evidence>
<sequence length="233" mass="24533">MFNFSASARAAALLLALTAVSACDSSPTQTSVASGGEQPFQSSPPPTASAPSASSPPPPGTPEKPVSATNPTTPDSLHLISSDRVGRLRLNTSEQAVLRLIPASRRRKSTRTVEGITYPVYEVTDAQQLTAPPIMLEMAGDEQDGFRIWRIRVTDPQYRTADGIGVGSPYGAARQQYGITTIEKTDAGLVAVSDAVNMSWVLDEQSLPAKGSGQLSPTDVPTATRIIGVLVSR</sequence>
<keyword evidence="2" id="KW-0732">Signal</keyword>
<protein>
    <submittedName>
        <fullName evidence="3">Uncharacterized protein</fullName>
    </submittedName>
</protein>
<dbReference type="EMBL" id="CP060784">
    <property type="protein sequence ID" value="QNP51890.1"/>
    <property type="molecule type" value="Genomic_DNA"/>
</dbReference>
<organism evidence="3 4">
    <name type="scientific">Hymenobacter qilianensis</name>
    <dbReference type="NCBI Taxonomy" id="1385715"/>
    <lineage>
        <taxon>Bacteria</taxon>
        <taxon>Pseudomonadati</taxon>
        <taxon>Bacteroidota</taxon>
        <taxon>Cytophagia</taxon>
        <taxon>Cytophagales</taxon>
        <taxon>Hymenobacteraceae</taxon>
        <taxon>Hymenobacter</taxon>
    </lineage>
</organism>
<evidence type="ECO:0000313" key="4">
    <source>
        <dbReference type="Proteomes" id="UP000516093"/>
    </source>
</evidence>
<feature type="compositionally biased region" description="Pro residues" evidence="1">
    <location>
        <begin position="42"/>
        <end position="62"/>
    </location>
</feature>
<dbReference type="Proteomes" id="UP000516093">
    <property type="component" value="Chromosome"/>
</dbReference>
<reference evidence="3 4" key="1">
    <citation type="submission" date="2020-08" db="EMBL/GenBank/DDBJ databases">
        <title>Genome sequence of Hymenobacter qilianensis JCM 19763T.</title>
        <authorList>
            <person name="Hyun D.-W."/>
            <person name="Bae J.-W."/>
        </authorList>
    </citation>
    <scope>NUCLEOTIDE SEQUENCE [LARGE SCALE GENOMIC DNA]</scope>
    <source>
        <strain evidence="3 4">JCM 19763</strain>
    </source>
</reference>
<feature type="region of interest" description="Disordered" evidence="1">
    <location>
        <begin position="25"/>
        <end position="84"/>
    </location>
</feature>
<proteinExistence type="predicted"/>
<dbReference type="RefSeq" id="WP_187732159.1">
    <property type="nucleotide sequence ID" value="NZ_BMFN01000002.1"/>
</dbReference>